<gene>
    <name evidence="2" type="ordered locus">Caci_3652</name>
</gene>
<feature type="region of interest" description="Disordered" evidence="1">
    <location>
        <begin position="32"/>
        <end position="66"/>
    </location>
</feature>
<dbReference type="STRING" id="479433.Caci_3652"/>
<organism evidence="2 3">
    <name type="scientific">Catenulispora acidiphila (strain DSM 44928 / JCM 14897 / NBRC 102108 / NRRL B-24433 / ID139908)</name>
    <dbReference type="NCBI Taxonomy" id="479433"/>
    <lineage>
        <taxon>Bacteria</taxon>
        <taxon>Bacillati</taxon>
        <taxon>Actinomycetota</taxon>
        <taxon>Actinomycetes</taxon>
        <taxon>Catenulisporales</taxon>
        <taxon>Catenulisporaceae</taxon>
        <taxon>Catenulispora</taxon>
    </lineage>
</organism>
<dbReference type="InParanoid" id="C7QBT5"/>
<dbReference type="EMBL" id="CP001700">
    <property type="protein sequence ID" value="ACU72554.1"/>
    <property type="molecule type" value="Genomic_DNA"/>
</dbReference>
<dbReference type="Proteomes" id="UP000000851">
    <property type="component" value="Chromosome"/>
</dbReference>
<keyword evidence="3" id="KW-1185">Reference proteome</keyword>
<dbReference type="HOGENOM" id="CLU_2823185_0_0_11"/>
<dbReference type="KEGG" id="cai:Caci_3652"/>
<sequence length="66" mass="7124">MVVSGIAPMTVPTRQGQRSIREPATAMFNTYRPHTASHSGTPAGMTGRPAADNHEHDDEVEPEVPQ</sequence>
<feature type="region of interest" description="Disordered" evidence="1">
    <location>
        <begin position="1"/>
        <end position="20"/>
    </location>
</feature>
<evidence type="ECO:0000313" key="2">
    <source>
        <dbReference type="EMBL" id="ACU72554.1"/>
    </source>
</evidence>
<evidence type="ECO:0000256" key="1">
    <source>
        <dbReference type="SAM" id="MobiDB-lite"/>
    </source>
</evidence>
<dbReference type="AlphaFoldDB" id="C7QBT5"/>
<proteinExistence type="predicted"/>
<accession>C7QBT5</accession>
<reference evidence="2 3" key="1">
    <citation type="journal article" date="2009" name="Stand. Genomic Sci.">
        <title>Complete genome sequence of Catenulispora acidiphila type strain (ID 139908).</title>
        <authorList>
            <person name="Copeland A."/>
            <person name="Lapidus A."/>
            <person name="Glavina Del Rio T."/>
            <person name="Nolan M."/>
            <person name="Lucas S."/>
            <person name="Chen F."/>
            <person name="Tice H."/>
            <person name="Cheng J.F."/>
            <person name="Bruce D."/>
            <person name="Goodwin L."/>
            <person name="Pitluck S."/>
            <person name="Mikhailova N."/>
            <person name="Pati A."/>
            <person name="Ivanova N."/>
            <person name="Mavromatis K."/>
            <person name="Chen A."/>
            <person name="Palaniappan K."/>
            <person name="Chain P."/>
            <person name="Land M."/>
            <person name="Hauser L."/>
            <person name="Chang Y.J."/>
            <person name="Jeffries C.D."/>
            <person name="Chertkov O."/>
            <person name="Brettin T."/>
            <person name="Detter J.C."/>
            <person name="Han C."/>
            <person name="Ali Z."/>
            <person name="Tindall B.J."/>
            <person name="Goker M."/>
            <person name="Bristow J."/>
            <person name="Eisen J.A."/>
            <person name="Markowitz V."/>
            <person name="Hugenholtz P."/>
            <person name="Kyrpides N.C."/>
            <person name="Klenk H.P."/>
        </authorList>
    </citation>
    <scope>NUCLEOTIDE SEQUENCE [LARGE SCALE GENOMIC DNA]</scope>
    <source>
        <strain evidence="3">DSM 44928 / JCM 14897 / NBRC 102108 / NRRL B-24433 / ID139908</strain>
    </source>
</reference>
<protein>
    <submittedName>
        <fullName evidence="2">Uncharacterized protein</fullName>
    </submittedName>
</protein>
<name>C7QBT5_CATAD</name>
<evidence type="ECO:0000313" key="3">
    <source>
        <dbReference type="Proteomes" id="UP000000851"/>
    </source>
</evidence>